<keyword evidence="1" id="KW-1133">Transmembrane helix</keyword>
<evidence type="ECO:0000256" key="2">
    <source>
        <dbReference type="SAM" id="SignalP"/>
    </source>
</evidence>
<evidence type="ECO:0000259" key="3">
    <source>
        <dbReference type="PROSITE" id="PS51485"/>
    </source>
</evidence>
<feature type="transmembrane region" description="Helical" evidence="1">
    <location>
        <begin position="63"/>
        <end position="84"/>
    </location>
</feature>
<keyword evidence="5" id="KW-1185">Reference proteome</keyword>
<keyword evidence="2" id="KW-0732">Signal</keyword>
<feature type="signal peptide" evidence="2">
    <location>
        <begin position="1"/>
        <end position="27"/>
    </location>
</feature>
<gene>
    <name evidence="4" type="ORF">ES319_1Z086200v1</name>
</gene>
<proteinExistence type="predicted"/>
<dbReference type="PROSITE" id="PS51485">
    <property type="entry name" value="PHYTOCYANIN"/>
    <property type="match status" value="1"/>
</dbReference>
<dbReference type="Gene3D" id="2.60.40.420">
    <property type="entry name" value="Cupredoxins - blue copper proteins"/>
    <property type="match status" value="1"/>
</dbReference>
<reference evidence="5" key="1">
    <citation type="journal article" date="2020" name="Nat. Genet.">
        <title>Genomic diversifications of five Gossypium allopolyploid species and their impact on cotton improvement.</title>
        <authorList>
            <person name="Chen Z.J."/>
            <person name="Sreedasyam A."/>
            <person name="Ando A."/>
            <person name="Song Q."/>
            <person name="De Santiago L.M."/>
            <person name="Hulse-Kemp A.M."/>
            <person name="Ding M."/>
            <person name="Ye W."/>
            <person name="Kirkbride R.C."/>
            <person name="Jenkins J."/>
            <person name="Plott C."/>
            <person name="Lovell J."/>
            <person name="Lin Y.M."/>
            <person name="Vaughn R."/>
            <person name="Liu B."/>
            <person name="Simpson S."/>
            <person name="Scheffler B.E."/>
            <person name="Wen L."/>
            <person name="Saski C.A."/>
            <person name="Grover C.E."/>
            <person name="Hu G."/>
            <person name="Conover J.L."/>
            <person name="Carlson J.W."/>
            <person name="Shu S."/>
            <person name="Boston L.B."/>
            <person name="Williams M."/>
            <person name="Peterson D.G."/>
            <person name="McGee K."/>
            <person name="Jones D.C."/>
            <person name="Wendel J.F."/>
            <person name="Stelly D.M."/>
            <person name="Grimwood J."/>
            <person name="Schmutz J."/>
        </authorList>
    </citation>
    <scope>NUCLEOTIDE SEQUENCE [LARGE SCALE GENOMIC DNA]</scope>
    <source>
        <strain evidence="5">cv. 3-79</strain>
    </source>
</reference>
<protein>
    <recommendedName>
        <fullName evidence="3">Phytocyanin domain-containing protein</fullName>
    </recommendedName>
</protein>
<evidence type="ECO:0000256" key="1">
    <source>
        <dbReference type="SAM" id="Phobius"/>
    </source>
</evidence>
<evidence type="ECO:0000313" key="4">
    <source>
        <dbReference type="EMBL" id="KAB1668988.1"/>
    </source>
</evidence>
<dbReference type="InterPro" id="IPR008972">
    <property type="entry name" value="Cupredoxin"/>
</dbReference>
<sequence>MERSKAMMMAVAAVGLALVLMVPQADATRYIVGGGGIGWTTNVNYTVWARGKHFYNGDWLCNFLALLSLSFVFRSAFLSSWFFVSVF</sequence>
<dbReference type="AlphaFoldDB" id="A0A5J5NAJ3"/>
<dbReference type="SUPFAM" id="SSF49503">
    <property type="entry name" value="Cupredoxins"/>
    <property type="match status" value="1"/>
</dbReference>
<keyword evidence="1" id="KW-0472">Membrane</keyword>
<dbReference type="GO" id="GO:0009055">
    <property type="term" value="F:electron transfer activity"/>
    <property type="evidence" value="ECO:0007669"/>
    <property type="project" value="InterPro"/>
</dbReference>
<evidence type="ECO:0000313" key="5">
    <source>
        <dbReference type="Proteomes" id="UP000327439"/>
    </source>
</evidence>
<organism evidence="4 5">
    <name type="scientific">Gossypium barbadense</name>
    <name type="common">Sea Island cotton</name>
    <name type="synonym">Hibiscus barbadensis</name>
    <dbReference type="NCBI Taxonomy" id="3634"/>
    <lineage>
        <taxon>Eukaryota</taxon>
        <taxon>Viridiplantae</taxon>
        <taxon>Streptophyta</taxon>
        <taxon>Embryophyta</taxon>
        <taxon>Tracheophyta</taxon>
        <taxon>Spermatophyta</taxon>
        <taxon>Magnoliopsida</taxon>
        <taxon>eudicotyledons</taxon>
        <taxon>Gunneridae</taxon>
        <taxon>Pentapetalae</taxon>
        <taxon>rosids</taxon>
        <taxon>malvids</taxon>
        <taxon>Malvales</taxon>
        <taxon>Malvaceae</taxon>
        <taxon>Malvoideae</taxon>
        <taxon>Gossypium</taxon>
    </lineage>
</organism>
<feature type="domain" description="Phytocyanin" evidence="3">
    <location>
        <begin position="28"/>
        <end position="87"/>
    </location>
</feature>
<name>A0A5J5NAJ3_GOSBA</name>
<dbReference type="Proteomes" id="UP000327439">
    <property type="component" value="Unassembled WGS sequence"/>
</dbReference>
<dbReference type="InterPro" id="IPR003245">
    <property type="entry name" value="Phytocyanin_dom"/>
</dbReference>
<feature type="chain" id="PRO_5023912485" description="Phytocyanin domain-containing protein" evidence="2">
    <location>
        <begin position="28"/>
        <end position="87"/>
    </location>
</feature>
<dbReference type="OrthoDB" id="1729592at2759"/>
<accession>A0A5J5NAJ3</accession>
<keyword evidence="1" id="KW-0812">Transmembrane</keyword>
<dbReference type="EMBL" id="ML707766">
    <property type="protein sequence ID" value="KAB1668988.1"/>
    <property type="molecule type" value="Genomic_DNA"/>
</dbReference>